<keyword evidence="3" id="KW-0285">Flavoprotein</keyword>
<evidence type="ECO:0000256" key="5">
    <source>
        <dbReference type="ARBA" id="ARBA00023002"/>
    </source>
</evidence>
<keyword evidence="4" id="KW-0288">FMN</keyword>
<dbReference type="InterPro" id="IPR029479">
    <property type="entry name" value="Nitroreductase"/>
</dbReference>
<dbReference type="InterPro" id="IPR000415">
    <property type="entry name" value="Nitroreductase-like"/>
</dbReference>
<comment type="similarity">
    <text evidence="2">Belongs to the nitroreductase family.</text>
</comment>
<name>A0A413LQH5_9FIRM</name>
<gene>
    <name evidence="6" type="ORF">CE91St55_25150</name>
</gene>
<dbReference type="GeneID" id="93148190"/>
<dbReference type="Gene3D" id="3.40.109.10">
    <property type="entry name" value="NADH Oxidase"/>
    <property type="match status" value="1"/>
</dbReference>
<evidence type="ECO:0000313" key="7">
    <source>
        <dbReference type="Proteomes" id="UP001055091"/>
    </source>
</evidence>
<evidence type="ECO:0000313" key="6">
    <source>
        <dbReference type="EMBL" id="GKH00534.1"/>
    </source>
</evidence>
<dbReference type="EMBL" id="BQNJ01000001">
    <property type="protein sequence ID" value="GKH00534.1"/>
    <property type="molecule type" value="Genomic_DNA"/>
</dbReference>
<reference evidence="6" key="1">
    <citation type="submission" date="2022-01" db="EMBL/GenBank/DDBJ databases">
        <title>Novel bile acid biosynthetic pathways are enriched in the microbiome of centenarians.</title>
        <authorList>
            <person name="Sato Y."/>
            <person name="Atarashi K."/>
            <person name="Plichta R.D."/>
            <person name="Arai Y."/>
            <person name="Sasajima S."/>
            <person name="Kearney M.S."/>
            <person name="Suda W."/>
            <person name="Takeshita K."/>
            <person name="Sasaki T."/>
            <person name="Okamoto S."/>
            <person name="Skelly N.A."/>
            <person name="Okamura Y."/>
            <person name="Vlamakis H."/>
            <person name="Li Y."/>
            <person name="Tanoue T."/>
            <person name="Takei H."/>
            <person name="Nittono H."/>
            <person name="Narushima S."/>
            <person name="Irie J."/>
            <person name="Itoh H."/>
            <person name="Moriya K."/>
            <person name="Sugiura Y."/>
            <person name="Suematsu M."/>
            <person name="Moritoki N."/>
            <person name="Shibata S."/>
            <person name="Littman R.D."/>
            <person name="Fischbach A.M."/>
            <person name="Uwamino Y."/>
            <person name="Inoue T."/>
            <person name="Honda A."/>
            <person name="Hattori M."/>
            <person name="Murai T."/>
            <person name="Xavier J.R."/>
            <person name="Hirose N."/>
            <person name="Honda K."/>
        </authorList>
    </citation>
    <scope>NUCLEOTIDE SEQUENCE</scope>
    <source>
        <strain evidence="6">CE91-St55</strain>
    </source>
</reference>
<dbReference type="PANTHER" id="PTHR43673:SF2">
    <property type="entry name" value="NITROREDUCTASE"/>
    <property type="match status" value="1"/>
</dbReference>
<comment type="cofactor">
    <cofactor evidence="1">
        <name>FMN</name>
        <dbReference type="ChEBI" id="CHEBI:58210"/>
    </cofactor>
</comment>
<dbReference type="AlphaFoldDB" id="A0A413LQH5"/>
<sequence length="175" mass="18640">METMKAIAKRKSTRAFMPDQAVAEPELDAILAAGCAAPVGAGDYSSLHLTVVQNPETLSKISEAVKEAFHMDRDVLYGAPVLVLVSSSEPKFPNIQYANVGCVMENMLLAATDLGVDNIYLWGAVNVIANMPELQKELGIPEGFTPISGAALGYAAEDSQAEKKLEITLAINYAP</sequence>
<dbReference type="PANTHER" id="PTHR43673">
    <property type="entry name" value="NAD(P)H NITROREDUCTASE YDGI-RELATED"/>
    <property type="match status" value="1"/>
</dbReference>
<proteinExistence type="inferred from homology"/>
<protein>
    <submittedName>
        <fullName evidence="6">Nitroreductase family protein</fullName>
    </submittedName>
</protein>
<dbReference type="RefSeq" id="WP_118041900.1">
    <property type="nucleotide sequence ID" value="NZ_BQNJ01000001.1"/>
</dbReference>
<evidence type="ECO:0000256" key="1">
    <source>
        <dbReference type="ARBA" id="ARBA00001917"/>
    </source>
</evidence>
<dbReference type="GO" id="GO:0016491">
    <property type="term" value="F:oxidoreductase activity"/>
    <property type="evidence" value="ECO:0007669"/>
    <property type="project" value="UniProtKB-KW"/>
</dbReference>
<evidence type="ECO:0000256" key="3">
    <source>
        <dbReference type="ARBA" id="ARBA00022630"/>
    </source>
</evidence>
<accession>A0A413LQH5</accession>
<dbReference type="Pfam" id="PF00881">
    <property type="entry name" value="Nitroreductase"/>
    <property type="match status" value="2"/>
</dbReference>
<evidence type="ECO:0000256" key="2">
    <source>
        <dbReference type="ARBA" id="ARBA00007118"/>
    </source>
</evidence>
<evidence type="ECO:0000256" key="4">
    <source>
        <dbReference type="ARBA" id="ARBA00022643"/>
    </source>
</evidence>
<dbReference type="Proteomes" id="UP001055091">
    <property type="component" value="Unassembled WGS sequence"/>
</dbReference>
<dbReference type="SUPFAM" id="SSF55469">
    <property type="entry name" value="FMN-dependent nitroreductase-like"/>
    <property type="match status" value="1"/>
</dbReference>
<organism evidence="6 7">
    <name type="scientific">Hungatella hathewayi</name>
    <dbReference type="NCBI Taxonomy" id="154046"/>
    <lineage>
        <taxon>Bacteria</taxon>
        <taxon>Bacillati</taxon>
        <taxon>Bacillota</taxon>
        <taxon>Clostridia</taxon>
        <taxon>Lachnospirales</taxon>
        <taxon>Lachnospiraceae</taxon>
        <taxon>Hungatella</taxon>
    </lineage>
</organism>
<keyword evidence="5" id="KW-0560">Oxidoreductase</keyword>
<comment type="caution">
    <text evidence="6">The sequence shown here is derived from an EMBL/GenBank/DDBJ whole genome shotgun (WGS) entry which is preliminary data.</text>
</comment>